<dbReference type="Proteomes" id="UP000603708">
    <property type="component" value="Unassembled WGS sequence"/>
</dbReference>
<evidence type="ECO:0000256" key="1">
    <source>
        <dbReference type="SAM" id="MobiDB-lite"/>
    </source>
</evidence>
<organism evidence="2 3">
    <name type="scientific">Streptomyces sulfonofaciens</name>
    <dbReference type="NCBI Taxonomy" id="68272"/>
    <lineage>
        <taxon>Bacteria</taxon>
        <taxon>Bacillati</taxon>
        <taxon>Actinomycetota</taxon>
        <taxon>Actinomycetes</taxon>
        <taxon>Kitasatosporales</taxon>
        <taxon>Streptomycetaceae</taxon>
        <taxon>Streptomyces</taxon>
    </lineage>
</organism>
<name>A0A919G8L9_9ACTN</name>
<gene>
    <name evidence="2" type="ORF">GCM10018793_34690</name>
</gene>
<dbReference type="AlphaFoldDB" id="A0A919G8L9"/>
<protein>
    <submittedName>
        <fullName evidence="2">Uncharacterized protein</fullName>
    </submittedName>
</protein>
<evidence type="ECO:0000313" key="3">
    <source>
        <dbReference type="Proteomes" id="UP000603708"/>
    </source>
</evidence>
<reference evidence="2" key="2">
    <citation type="submission" date="2020-09" db="EMBL/GenBank/DDBJ databases">
        <authorList>
            <person name="Sun Q."/>
            <person name="Ohkuma M."/>
        </authorList>
    </citation>
    <scope>NUCLEOTIDE SEQUENCE</scope>
    <source>
        <strain evidence="2">JCM 5069</strain>
    </source>
</reference>
<feature type="region of interest" description="Disordered" evidence="1">
    <location>
        <begin position="1"/>
        <end position="28"/>
    </location>
</feature>
<comment type="caution">
    <text evidence="2">The sequence shown here is derived from an EMBL/GenBank/DDBJ whole genome shotgun (WGS) entry which is preliminary data.</text>
</comment>
<sequence>MRHDGHRLRESPTMPSHDAVVRPVPLSPVDNSRVVENLATRRWDSAAEPGNPAQARNAPPHDDAPTPRMASHLTDGALCSTAGARATAEHRLPRE</sequence>
<feature type="region of interest" description="Disordered" evidence="1">
    <location>
        <begin position="41"/>
        <end position="95"/>
    </location>
</feature>
<dbReference type="EMBL" id="BNCD01000009">
    <property type="protein sequence ID" value="GHH80182.1"/>
    <property type="molecule type" value="Genomic_DNA"/>
</dbReference>
<accession>A0A919G8L9</accession>
<feature type="compositionally biased region" description="Basic and acidic residues" evidence="1">
    <location>
        <begin position="1"/>
        <end position="10"/>
    </location>
</feature>
<evidence type="ECO:0000313" key="2">
    <source>
        <dbReference type="EMBL" id="GHH80182.1"/>
    </source>
</evidence>
<keyword evidence="3" id="KW-1185">Reference proteome</keyword>
<reference evidence="2" key="1">
    <citation type="journal article" date="2014" name="Int. J. Syst. Evol. Microbiol.">
        <title>Complete genome sequence of Corynebacterium casei LMG S-19264T (=DSM 44701T), isolated from a smear-ripened cheese.</title>
        <authorList>
            <consortium name="US DOE Joint Genome Institute (JGI-PGF)"/>
            <person name="Walter F."/>
            <person name="Albersmeier A."/>
            <person name="Kalinowski J."/>
            <person name="Ruckert C."/>
        </authorList>
    </citation>
    <scope>NUCLEOTIDE SEQUENCE</scope>
    <source>
        <strain evidence="2">JCM 5069</strain>
    </source>
</reference>
<proteinExistence type="predicted"/>